<gene>
    <name evidence="11" type="ORF">LSALG_LOCUS4521</name>
</gene>
<evidence type="ECO:0000256" key="8">
    <source>
        <dbReference type="ARBA" id="ARBA00022989"/>
    </source>
</evidence>
<feature type="transmembrane region" description="Helical" evidence="10">
    <location>
        <begin position="73"/>
        <end position="95"/>
    </location>
</feature>
<evidence type="ECO:0000256" key="1">
    <source>
        <dbReference type="ARBA" id="ARBA00004651"/>
    </source>
</evidence>
<keyword evidence="5" id="KW-0762">Sugar transport</keyword>
<dbReference type="InterPro" id="IPR047664">
    <property type="entry name" value="SWEET"/>
</dbReference>
<dbReference type="PANTHER" id="PTHR10791">
    <property type="entry name" value="RAG1-ACTIVATING PROTEIN 1"/>
    <property type="match status" value="1"/>
</dbReference>
<evidence type="ECO:0000256" key="2">
    <source>
        <dbReference type="ARBA" id="ARBA00007809"/>
    </source>
</evidence>
<keyword evidence="6 10" id="KW-0812">Transmembrane</keyword>
<organism evidence="11 12">
    <name type="scientific">Lactuca saligna</name>
    <name type="common">Willowleaf lettuce</name>
    <dbReference type="NCBI Taxonomy" id="75948"/>
    <lineage>
        <taxon>Eukaryota</taxon>
        <taxon>Viridiplantae</taxon>
        <taxon>Streptophyta</taxon>
        <taxon>Embryophyta</taxon>
        <taxon>Tracheophyta</taxon>
        <taxon>Spermatophyta</taxon>
        <taxon>Magnoliopsida</taxon>
        <taxon>eudicotyledons</taxon>
        <taxon>Gunneridae</taxon>
        <taxon>Pentapetalae</taxon>
        <taxon>asterids</taxon>
        <taxon>campanulids</taxon>
        <taxon>Asterales</taxon>
        <taxon>Asteraceae</taxon>
        <taxon>Cichorioideae</taxon>
        <taxon>Cichorieae</taxon>
        <taxon>Lactucinae</taxon>
        <taxon>Lactuca</taxon>
    </lineage>
</organism>
<keyword evidence="8 10" id="KW-1133">Transmembrane helix</keyword>
<dbReference type="GO" id="GO:0005886">
    <property type="term" value="C:plasma membrane"/>
    <property type="evidence" value="ECO:0007669"/>
    <property type="project" value="UniProtKB-SubCell"/>
</dbReference>
<accession>A0AA35URR4</accession>
<dbReference type="AlphaFoldDB" id="A0AA35URR4"/>
<dbReference type="Proteomes" id="UP001177003">
    <property type="component" value="Chromosome 0"/>
</dbReference>
<name>A0AA35URR4_LACSI</name>
<dbReference type="Pfam" id="PF03083">
    <property type="entry name" value="MtN3_slv"/>
    <property type="match status" value="2"/>
</dbReference>
<evidence type="ECO:0000313" key="12">
    <source>
        <dbReference type="Proteomes" id="UP001177003"/>
    </source>
</evidence>
<protein>
    <recommendedName>
        <fullName evidence="13">Bidirectional sugar transporter SWEET</fullName>
    </recommendedName>
</protein>
<evidence type="ECO:0000313" key="11">
    <source>
        <dbReference type="EMBL" id="CAI9263846.1"/>
    </source>
</evidence>
<sequence length="340" mass="38522">MAIFSNIQHPVTFAFGILGNIVSFMVYLAPAPTFYSIVKRKSTQGFQSVPYVVALFSSMIWIYYATLKTDATLLITINAVGCIIETLYTAIFIAYAPKTIKIQTIKLVVLLNLVAFWVIALSTHFLAEGPIRVEILGWICMVISVSVYAAPLSIMKKVIQTKSVEFMPFWLSFYLALSAVMWFFYGLLQKDIYIALPNIIGFVLGIIQMVLYLVYKNYNKKNIDFEMNLPTSVSTLERHHKCEMPKHKEKQETNTKDQTVTVKCSKEQTNIEVKVVEPLEFCTLPPIINDLIDNTTKEGTMLETSTTCTSMVQQINVLDDRNQTKNMDAPHQAYLIESAT</sequence>
<keyword evidence="7" id="KW-0677">Repeat</keyword>
<dbReference type="InterPro" id="IPR004316">
    <property type="entry name" value="SWEET_rpt"/>
</dbReference>
<evidence type="ECO:0000256" key="6">
    <source>
        <dbReference type="ARBA" id="ARBA00022692"/>
    </source>
</evidence>
<evidence type="ECO:0000256" key="4">
    <source>
        <dbReference type="ARBA" id="ARBA00022475"/>
    </source>
</evidence>
<feature type="transmembrane region" description="Helical" evidence="10">
    <location>
        <begin position="133"/>
        <end position="154"/>
    </location>
</feature>
<dbReference type="FunFam" id="1.20.1280.290:FF:000003">
    <property type="entry name" value="Bidirectional sugar transporter SWEET"/>
    <property type="match status" value="1"/>
</dbReference>
<keyword evidence="12" id="KW-1185">Reference proteome</keyword>
<keyword evidence="4" id="KW-1003">Cell membrane</keyword>
<feature type="transmembrane region" description="Helical" evidence="10">
    <location>
        <begin position="192"/>
        <end position="215"/>
    </location>
</feature>
<feature type="transmembrane region" description="Helical" evidence="10">
    <location>
        <begin position="49"/>
        <end position="67"/>
    </location>
</feature>
<feature type="transmembrane region" description="Helical" evidence="10">
    <location>
        <begin position="12"/>
        <end position="37"/>
    </location>
</feature>
<evidence type="ECO:0000256" key="3">
    <source>
        <dbReference type="ARBA" id="ARBA00022448"/>
    </source>
</evidence>
<dbReference type="EMBL" id="OX465086">
    <property type="protein sequence ID" value="CAI9263846.1"/>
    <property type="molecule type" value="Genomic_DNA"/>
</dbReference>
<feature type="transmembrane region" description="Helical" evidence="10">
    <location>
        <begin position="166"/>
        <end position="186"/>
    </location>
</feature>
<dbReference type="Gene3D" id="1.20.1280.290">
    <property type="match status" value="2"/>
</dbReference>
<evidence type="ECO:0008006" key="13">
    <source>
        <dbReference type="Google" id="ProtNLM"/>
    </source>
</evidence>
<evidence type="ECO:0000256" key="9">
    <source>
        <dbReference type="ARBA" id="ARBA00023136"/>
    </source>
</evidence>
<comment type="subcellular location">
    <subcellularLocation>
        <location evidence="1">Cell membrane</location>
        <topology evidence="1">Multi-pass membrane protein</topology>
    </subcellularLocation>
</comment>
<evidence type="ECO:0000256" key="7">
    <source>
        <dbReference type="ARBA" id="ARBA00022737"/>
    </source>
</evidence>
<dbReference type="PANTHER" id="PTHR10791:SF225">
    <property type="entry name" value="BIDIRECTIONAL SUGAR TRANSPORTER SWEET"/>
    <property type="match status" value="1"/>
</dbReference>
<keyword evidence="3" id="KW-0813">Transport</keyword>
<evidence type="ECO:0000256" key="5">
    <source>
        <dbReference type="ARBA" id="ARBA00022597"/>
    </source>
</evidence>
<dbReference type="GO" id="GO:0051119">
    <property type="term" value="F:sugar transmembrane transporter activity"/>
    <property type="evidence" value="ECO:0007669"/>
    <property type="project" value="InterPro"/>
</dbReference>
<comment type="similarity">
    <text evidence="2">Belongs to the SWEET sugar transporter family.</text>
</comment>
<proteinExistence type="inferred from homology"/>
<dbReference type="FunFam" id="1.20.1280.290:FF:000001">
    <property type="entry name" value="Bidirectional sugar transporter SWEET"/>
    <property type="match status" value="1"/>
</dbReference>
<reference evidence="11" key="1">
    <citation type="submission" date="2023-04" db="EMBL/GenBank/DDBJ databases">
        <authorList>
            <person name="Vijverberg K."/>
            <person name="Xiong W."/>
            <person name="Schranz E."/>
        </authorList>
    </citation>
    <scope>NUCLEOTIDE SEQUENCE</scope>
</reference>
<keyword evidence="9 10" id="KW-0472">Membrane</keyword>
<evidence type="ECO:0000256" key="10">
    <source>
        <dbReference type="SAM" id="Phobius"/>
    </source>
</evidence>
<feature type="transmembrane region" description="Helical" evidence="10">
    <location>
        <begin position="107"/>
        <end position="127"/>
    </location>
</feature>